<evidence type="ECO:0000256" key="1">
    <source>
        <dbReference type="SAM" id="MobiDB-lite"/>
    </source>
</evidence>
<evidence type="ECO:0000313" key="3">
    <source>
        <dbReference type="Proteomes" id="UP001417504"/>
    </source>
</evidence>
<dbReference type="AlphaFoldDB" id="A0AAP0E6R1"/>
<feature type="region of interest" description="Disordered" evidence="1">
    <location>
        <begin position="94"/>
        <end position="144"/>
    </location>
</feature>
<evidence type="ECO:0000313" key="2">
    <source>
        <dbReference type="EMBL" id="KAK9085882.1"/>
    </source>
</evidence>
<reference evidence="2 3" key="1">
    <citation type="submission" date="2024-01" db="EMBL/GenBank/DDBJ databases">
        <title>Genome assemblies of Stephania.</title>
        <authorList>
            <person name="Yang L."/>
        </authorList>
    </citation>
    <scope>NUCLEOTIDE SEQUENCE [LARGE SCALE GENOMIC DNA]</scope>
    <source>
        <strain evidence="2">QJT</strain>
        <tissue evidence="2">Leaf</tissue>
    </source>
</reference>
<protein>
    <submittedName>
        <fullName evidence="2">Uncharacterized protein</fullName>
    </submittedName>
</protein>
<feature type="compositionally biased region" description="Basic and acidic residues" evidence="1">
    <location>
        <begin position="95"/>
        <end position="105"/>
    </location>
</feature>
<sequence>MAKDKRLGQTTVIRIQTASCQLHRGYNEGSSVLAASSLTLDLTASGRRGIDVLLVHSYVCHAVEVSRDNVSAESSRRVGGMFKESPFEAASLLEQSDHRAPRDDLQLDQDFSDDRDSRYDQHKYDDGQTDLSREDDQDQTDDQFSDHDYQVVHEIVPYRYSCRCNHFDRIEIRGTGVGVRDPRVDSLEDVTDAGVINAIKEDTSEWIVGELLQHQRYHQMKRAYEMTHPVKETT</sequence>
<proteinExistence type="predicted"/>
<gene>
    <name evidence="2" type="ORF">Sjap_026293</name>
</gene>
<dbReference type="Proteomes" id="UP001417504">
    <property type="component" value="Unassembled WGS sequence"/>
</dbReference>
<comment type="caution">
    <text evidence="2">The sequence shown here is derived from an EMBL/GenBank/DDBJ whole genome shotgun (WGS) entry which is preliminary data.</text>
</comment>
<accession>A0AAP0E6R1</accession>
<organism evidence="2 3">
    <name type="scientific">Stephania japonica</name>
    <dbReference type="NCBI Taxonomy" id="461633"/>
    <lineage>
        <taxon>Eukaryota</taxon>
        <taxon>Viridiplantae</taxon>
        <taxon>Streptophyta</taxon>
        <taxon>Embryophyta</taxon>
        <taxon>Tracheophyta</taxon>
        <taxon>Spermatophyta</taxon>
        <taxon>Magnoliopsida</taxon>
        <taxon>Ranunculales</taxon>
        <taxon>Menispermaceae</taxon>
        <taxon>Menispermoideae</taxon>
        <taxon>Cissampelideae</taxon>
        <taxon>Stephania</taxon>
    </lineage>
</organism>
<name>A0AAP0E6R1_9MAGN</name>
<keyword evidence="3" id="KW-1185">Reference proteome</keyword>
<dbReference type="EMBL" id="JBBNAE010000011">
    <property type="protein sequence ID" value="KAK9085882.1"/>
    <property type="molecule type" value="Genomic_DNA"/>
</dbReference>
<feature type="compositionally biased region" description="Basic and acidic residues" evidence="1">
    <location>
        <begin position="112"/>
        <end position="134"/>
    </location>
</feature>